<dbReference type="EMBL" id="JAFBDH010000003">
    <property type="protein sequence ID" value="MBM7550085.1"/>
    <property type="molecule type" value="Genomic_DNA"/>
</dbReference>
<proteinExistence type="predicted"/>
<protein>
    <submittedName>
        <fullName evidence="2">Glycerol-3-phosphate acyltransferase PlsY</fullName>
    </submittedName>
</protein>
<keyword evidence="1" id="KW-1133">Transmembrane helix</keyword>
<organism evidence="2 3">
    <name type="scientific">Peptoniphilus gorbachii</name>
    <dbReference type="NCBI Taxonomy" id="411567"/>
    <lineage>
        <taxon>Bacteria</taxon>
        <taxon>Bacillati</taxon>
        <taxon>Bacillota</taxon>
        <taxon>Tissierellia</taxon>
        <taxon>Tissierellales</taxon>
        <taxon>Peptoniphilaceae</taxon>
        <taxon>Peptoniphilus</taxon>
    </lineage>
</organism>
<evidence type="ECO:0000256" key="1">
    <source>
        <dbReference type="SAM" id="Phobius"/>
    </source>
</evidence>
<dbReference type="Proteomes" id="UP000720595">
    <property type="component" value="Unassembled WGS sequence"/>
</dbReference>
<keyword evidence="2" id="KW-0808">Transferase</keyword>
<sequence>MKSKGLKIALITWIIVVLIRKFVELNIIYEAIIWFAIYFVLSKLADKLMESKADK</sequence>
<dbReference type="GO" id="GO:0016746">
    <property type="term" value="F:acyltransferase activity"/>
    <property type="evidence" value="ECO:0007669"/>
    <property type="project" value="UniProtKB-KW"/>
</dbReference>
<evidence type="ECO:0000313" key="3">
    <source>
        <dbReference type="Proteomes" id="UP000720595"/>
    </source>
</evidence>
<comment type="caution">
    <text evidence="2">The sequence shown here is derived from an EMBL/GenBank/DDBJ whole genome shotgun (WGS) entry which is preliminary data.</text>
</comment>
<gene>
    <name evidence="2" type="ORF">JOD41_000816</name>
</gene>
<feature type="transmembrane region" description="Helical" evidence="1">
    <location>
        <begin position="28"/>
        <end position="45"/>
    </location>
</feature>
<keyword evidence="2" id="KW-0012">Acyltransferase</keyword>
<keyword evidence="1" id="KW-0812">Transmembrane</keyword>
<keyword evidence="3" id="KW-1185">Reference proteome</keyword>
<accession>A0ABS2MJ92</accession>
<reference evidence="2 3" key="1">
    <citation type="submission" date="2021-01" db="EMBL/GenBank/DDBJ databases">
        <title>Genomic Encyclopedia of Type Strains, Phase IV (KMG-IV): sequencing the most valuable type-strain genomes for metagenomic binning, comparative biology and taxonomic classification.</title>
        <authorList>
            <person name="Goeker M."/>
        </authorList>
    </citation>
    <scope>NUCLEOTIDE SEQUENCE [LARGE SCALE GENOMIC DNA]</scope>
    <source>
        <strain evidence="2 3">DSM 21461</strain>
    </source>
</reference>
<evidence type="ECO:0000313" key="2">
    <source>
        <dbReference type="EMBL" id="MBM7550085.1"/>
    </source>
</evidence>
<keyword evidence="1" id="KW-0472">Membrane</keyword>
<name>A0ABS2MJ92_9FIRM</name>